<organism evidence="2 3">
    <name type="scientific">Virgisporangium aliadipatigenens</name>
    <dbReference type="NCBI Taxonomy" id="741659"/>
    <lineage>
        <taxon>Bacteria</taxon>
        <taxon>Bacillati</taxon>
        <taxon>Actinomycetota</taxon>
        <taxon>Actinomycetes</taxon>
        <taxon>Micromonosporales</taxon>
        <taxon>Micromonosporaceae</taxon>
        <taxon>Virgisporangium</taxon>
    </lineage>
</organism>
<sequence>MGAIVVFGAGGRAGRAAVREAVRRGHRVTAVVRTPAKHVDLAAGGVTVVAGDVTDAAAVGELAEGHEAAIAAVYDPAAPTADFYRAAAGALVASGVPRLVVVGLASILPTTAGAALMDTPGYPNDYRAFYLAHRAGLDVLEKSGSAADWLVISPSGDFDRAAGRTGTYRYAPADATARVSYPDLAVAVVDEVDTPKHHRTHVGVRTA</sequence>
<proteinExistence type="predicted"/>
<accession>A0A8J4DSY1</accession>
<comment type="caution">
    <text evidence="2">The sequence shown here is derived from an EMBL/GenBank/DDBJ whole genome shotgun (WGS) entry which is preliminary data.</text>
</comment>
<dbReference type="InterPro" id="IPR016040">
    <property type="entry name" value="NAD(P)-bd_dom"/>
</dbReference>
<dbReference type="EMBL" id="BOPF01000016">
    <property type="protein sequence ID" value="GIJ47697.1"/>
    <property type="molecule type" value="Genomic_DNA"/>
</dbReference>
<evidence type="ECO:0000313" key="3">
    <source>
        <dbReference type="Proteomes" id="UP000619260"/>
    </source>
</evidence>
<dbReference type="AlphaFoldDB" id="A0A8J4DSY1"/>
<dbReference type="InterPro" id="IPR051606">
    <property type="entry name" value="Polyketide_Oxido-like"/>
</dbReference>
<dbReference type="Pfam" id="PF13460">
    <property type="entry name" value="NAD_binding_10"/>
    <property type="match status" value="1"/>
</dbReference>
<dbReference type="GO" id="GO:0016646">
    <property type="term" value="F:oxidoreductase activity, acting on the CH-NH group of donors, NAD or NADP as acceptor"/>
    <property type="evidence" value="ECO:0007669"/>
    <property type="project" value="TreeGrafter"/>
</dbReference>
<dbReference type="PANTHER" id="PTHR43355">
    <property type="entry name" value="FLAVIN REDUCTASE (NADPH)"/>
    <property type="match status" value="1"/>
</dbReference>
<dbReference type="SUPFAM" id="SSF51735">
    <property type="entry name" value="NAD(P)-binding Rossmann-fold domains"/>
    <property type="match status" value="1"/>
</dbReference>
<evidence type="ECO:0000259" key="1">
    <source>
        <dbReference type="Pfam" id="PF13460"/>
    </source>
</evidence>
<dbReference type="InterPro" id="IPR036291">
    <property type="entry name" value="NAD(P)-bd_dom_sf"/>
</dbReference>
<name>A0A8J4DSY1_9ACTN</name>
<dbReference type="Gene3D" id="3.40.50.720">
    <property type="entry name" value="NAD(P)-binding Rossmann-like Domain"/>
    <property type="match status" value="1"/>
</dbReference>
<dbReference type="PANTHER" id="PTHR43355:SF2">
    <property type="entry name" value="FLAVIN REDUCTASE (NADPH)"/>
    <property type="match status" value="1"/>
</dbReference>
<feature type="domain" description="NAD(P)-binding" evidence="1">
    <location>
        <begin position="8"/>
        <end position="195"/>
    </location>
</feature>
<keyword evidence="3" id="KW-1185">Reference proteome</keyword>
<reference evidence="2" key="1">
    <citation type="submission" date="2021-01" db="EMBL/GenBank/DDBJ databases">
        <title>Whole genome shotgun sequence of Virgisporangium aliadipatigenens NBRC 105644.</title>
        <authorList>
            <person name="Komaki H."/>
            <person name="Tamura T."/>
        </authorList>
    </citation>
    <scope>NUCLEOTIDE SEQUENCE</scope>
    <source>
        <strain evidence="2">NBRC 105644</strain>
    </source>
</reference>
<dbReference type="Proteomes" id="UP000619260">
    <property type="component" value="Unassembled WGS sequence"/>
</dbReference>
<protein>
    <submittedName>
        <fullName evidence="2">3-beta hydroxysteroid dehydrogenase</fullName>
    </submittedName>
</protein>
<gene>
    <name evidence="2" type="ORF">Val02_45830</name>
</gene>
<dbReference type="RefSeq" id="WP_203901202.1">
    <property type="nucleotide sequence ID" value="NZ_BOPF01000016.1"/>
</dbReference>
<evidence type="ECO:0000313" key="2">
    <source>
        <dbReference type="EMBL" id="GIJ47697.1"/>
    </source>
</evidence>